<keyword evidence="1" id="KW-1133">Transmembrane helix</keyword>
<evidence type="ECO:0000256" key="1">
    <source>
        <dbReference type="SAM" id="Phobius"/>
    </source>
</evidence>
<proteinExistence type="predicted"/>
<dbReference type="EMBL" id="ML987190">
    <property type="protein sequence ID" value="KAF2254269.1"/>
    <property type="molecule type" value="Genomic_DNA"/>
</dbReference>
<feature type="transmembrane region" description="Helical" evidence="1">
    <location>
        <begin position="31"/>
        <end position="52"/>
    </location>
</feature>
<evidence type="ECO:0000313" key="3">
    <source>
        <dbReference type="Proteomes" id="UP000800094"/>
    </source>
</evidence>
<organism evidence="2 3">
    <name type="scientific">Trematosphaeria pertusa</name>
    <dbReference type="NCBI Taxonomy" id="390896"/>
    <lineage>
        <taxon>Eukaryota</taxon>
        <taxon>Fungi</taxon>
        <taxon>Dikarya</taxon>
        <taxon>Ascomycota</taxon>
        <taxon>Pezizomycotina</taxon>
        <taxon>Dothideomycetes</taxon>
        <taxon>Pleosporomycetidae</taxon>
        <taxon>Pleosporales</taxon>
        <taxon>Massarineae</taxon>
        <taxon>Trematosphaeriaceae</taxon>
        <taxon>Trematosphaeria</taxon>
    </lineage>
</organism>
<feature type="transmembrane region" description="Helical" evidence="1">
    <location>
        <begin position="58"/>
        <end position="81"/>
    </location>
</feature>
<sequence length="168" mass="18528">MILRRGRDVAGPLTSVPQLCLSRNFAISSPLTRLLFLLFPVPLSTSPSLFLYSSSPLLPSLMCFFLFCFSVRLAASCFFFFHCSISHQSVLKYIQLLIPCCVTEDRRPVAMLALFSILSTMYEKRPVRKDPCAFAETSVRGAGVDDWDETVDGAGVGGEGTPASLWAF</sequence>
<keyword evidence="1" id="KW-0812">Transmembrane</keyword>
<name>A0A6A6IV18_9PLEO</name>
<reference evidence="2" key="1">
    <citation type="journal article" date="2020" name="Stud. Mycol.">
        <title>101 Dothideomycetes genomes: a test case for predicting lifestyles and emergence of pathogens.</title>
        <authorList>
            <person name="Haridas S."/>
            <person name="Albert R."/>
            <person name="Binder M."/>
            <person name="Bloem J."/>
            <person name="Labutti K."/>
            <person name="Salamov A."/>
            <person name="Andreopoulos B."/>
            <person name="Baker S."/>
            <person name="Barry K."/>
            <person name="Bills G."/>
            <person name="Bluhm B."/>
            <person name="Cannon C."/>
            <person name="Castanera R."/>
            <person name="Culley D."/>
            <person name="Daum C."/>
            <person name="Ezra D."/>
            <person name="Gonzalez J."/>
            <person name="Henrissat B."/>
            <person name="Kuo A."/>
            <person name="Liang C."/>
            <person name="Lipzen A."/>
            <person name="Lutzoni F."/>
            <person name="Magnuson J."/>
            <person name="Mondo S."/>
            <person name="Nolan M."/>
            <person name="Ohm R."/>
            <person name="Pangilinan J."/>
            <person name="Park H.-J."/>
            <person name="Ramirez L."/>
            <person name="Alfaro M."/>
            <person name="Sun H."/>
            <person name="Tritt A."/>
            <person name="Yoshinaga Y."/>
            <person name="Zwiers L.-H."/>
            <person name="Turgeon B."/>
            <person name="Goodwin S."/>
            <person name="Spatafora J."/>
            <person name="Crous P."/>
            <person name="Grigoriev I."/>
        </authorList>
    </citation>
    <scope>NUCLEOTIDE SEQUENCE</scope>
    <source>
        <strain evidence="2">CBS 122368</strain>
    </source>
</reference>
<dbReference type="AlphaFoldDB" id="A0A6A6IV18"/>
<dbReference type="GeneID" id="54573072"/>
<gene>
    <name evidence="2" type="ORF">BU26DRAFT_135666</name>
</gene>
<accession>A0A6A6IV18</accession>
<evidence type="ECO:0000313" key="2">
    <source>
        <dbReference type="EMBL" id="KAF2254269.1"/>
    </source>
</evidence>
<dbReference type="RefSeq" id="XP_033689273.1">
    <property type="nucleotide sequence ID" value="XM_033819742.1"/>
</dbReference>
<dbReference type="Proteomes" id="UP000800094">
    <property type="component" value="Unassembled WGS sequence"/>
</dbReference>
<keyword evidence="3" id="KW-1185">Reference proteome</keyword>
<keyword evidence="1" id="KW-0472">Membrane</keyword>
<protein>
    <submittedName>
        <fullName evidence="2">Uncharacterized protein</fullName>
    </submittedName>
</protein>